<name>A0A1Y0D763_9GAMM</name>
<evidence type="ECO:0000256" key="4">
    <source>
        <dbReference type="ARBA" id="ARBA00022475"/>
    </source>
</evidence>
<dbReference type="GO" id="GO:0071978">
    <property type="term" value="P:bacterial-type flagellum-dependent swarming motility"/>
    <property type="evidence" value="ECO:0007669"/>
    <property type="project" value="TreeGrafter"/>
</dbReference>
<proteinExistence type="inferred from homology"/>
<accession>A0A1Y0D763</accession>
<evidence type="ECO:0000313" key="11">
    <source>
        <dbReference type="EMBL" id="ART83381.1"/>
    </source>
</evidence>
<keyword evidence="12" id="KW-1185">Reference proteome</keyword>
<dbReference type="GO" id="GO:0005886">
    <property type="term" value="C:plasma membrane"/>
    <property type="evidence" value="ECO:0007669"/>
    <property type="project" value="UniProtKB-SubCell"/>
</dbReference>
<keyword evidence="7 10" id="KW-0283">Flagellar rotation</keyword>
<keyword evidence="9 10" id="KW-0472">Membrane</keyword>
<dbReference type="Pfam" id="PF03748">
    <property type="entry name" value="FliL"/>
    <property type="match status" value="1"/>
</dbReference>
<gene>
    <name evidence="11" type="ORF">CBP31_12745</name>
</gene>
<keyword evidence="11" id="KW-0969">Cilium</keyword>
<comment type="function">
    <text evidence="1 10">Controls the rotational direction of flagella during chemotaxis.</text>
</comment>
<keyword evidence="8" id="KW-1133">Transmembrane helix</keyword>
<keyword evidence="11" id="KW-0282">Flagellum</keyword>
<dbReference type="AlphaFoldDB" id="A0A1Y0D763"/>
<keyword evidence="11" id="KW-0966">Cell projection</keyword>
<dbReference type="GO" id="GO:0006935">
    <property type="term" value="P:chemotaxis"/>
    <property type="evidence" value="ECO:0007669"/>
    <property type="project" value="UniProtKB-KW"/>
</dbReference>
<organism evidence="11 12">
    <name type="scientific">Oceanisphaera profunda</name>
    <dbReference type="NCBI Taxonomy" id="1416627"/>
    <lineage>
        <taxon>Bacteria</taxon>
        <taxon>Pseudomonadati</taxon>
        <taxon>Pseudomonadota</taxon>
        <taxon>Gammaproteobacteria</taxon>
        <taxon>Aeromonadales</taxon>
        <taxon>Aeromonadaceae</taxon>
        <taxon>Oceanisphaera</taxon>
    </lineage>
</organism>
<evidence type="ECO:0000256" key="1">
    <source>
        <dbReference type="ARBA" id="ARBA00002254"/>
    </source>
</evidence>
<dbReference type="RefSeq" id="WP_087037871.1">
    <property type="nucleotide sequence ID" value="NZ_CP021377.1"/>
</dbReference>
<dbReference type="PANTHER" id="PTHR35091:SF2">
    <property type="entry name" value="FLAGELLAR PROTEIN FLIL"/>
    <property type="match status" value="1"/>
</dbReference>
<dbReference type="Proteomes" id="UP000243937">
    <property type="component" value="Chromosome"/>
</dbReference>
<keyword evidence="4" id="KW-1003">Cell membrane</keyword>
<evidence type="ECO:0000256" key="10">
    <source>
        <dbReference type="RuleBase" id="RU364125"/>
    </source>
</evidence>
<evidence type="ECO:0000313" key="12">
    <source>
        <dbReference type="Proteomes" id="UP000243937"/>
    </source>
</evidence>
<dbReference type="InterPro" id="IPR005503">
    <property type="entry name" value="FliL"/>
</dbReference>
<comment type="subcellular location">
    <subcellularLocation>
        <location evidence="10">Cell inner membrane</location>
    </subcellularLocation>
    <subcellularLocation>
        <location evidence="2">Cell membrane</location>
        <topology evidence="2">Single-pass membrane protein</topology>
    </subcellularLocation>
</comment>
<keyword evidence="5 10" id="KW-0145">Chemotaxis</keyword>
<keyword evidence="10" id="KW-0997">Cell inner membrane</keyword>
<dbReference type="KEGG" id="opf:CBP31_12745"/>
<reference evidence="11 12" key="1">
    <citation type="journal article" date="2014" name="Int. J. Syst. Evol. Microbiol.">
        <title>Oceanisphaera profunda sp. nov., a marine bacterium isolated from deep-sea sediment, and emended description of the genus Oceanisphaera.</title>
        <authorList>
            <person name="Xu Z."/>
            <person name="Zhang X.Y."/>
            <person name="Su H.N."/>
            <person name="Yu Z.C."/>
            <person name="Liu C."/>
            <person name="Li H."/>
            <person name="Chen X.L."/>
            <person name="Song X.Y."/>
            <person name="Xie B.B."/>
            <person name="Qin Q.L."/>
            <person name="Zhou B.C."/>
            <person name="Shi M."/>
            <person name="Huang Y."/>
            <person name="Zhang Y.Z."/>
        </authorList>
    </citation>
    <scope>NUCLEOTIDE SEQUENCE [LARGE SCALE GENOMIC DNA]</scope>
    <source>
        <strain evidence="11 12">SM1222</strain>
    </source>
</reference>
<evidence type="ECO:0000256" key="3">
    <source>
        <dbReference type="ARBA" id="ARBA00008281"/>
    </source>
</evidence>
<evidence type="ECO:0000256" key="7">
    <source>
        <dbReference type="ARBA" id="ARBA00022779"/>
    </source>
</evidence>
<dbReference type="EMBL" id="CP021377">
    <property type="protein sequence ID" value="ART83381.1"/>
    <property type="molecule type" value="Genomic_DNA"/>
</dbReference>
<evidence type="ECO:0000256" key="8">
    <source>
        <dbReference type="ARBA" id="ARBA00022989"/>
    </source>
</evidence>
<evidence type="ECO:0000256" key="6">
    <source>
        <dbReference type="ARBA" id="ARBA00022692"/>
    </source>
</evidence>
<dbReference type="PANTHER" id="PTHR35091">
    <property type="entry name" value="FLAGELLAR PROTEIN FLIL"/>
    <property type="match status" value="1"/>
</dbReference>
<sequence length="157" mass="17312">MADNLTMPKMAWYKRKLILIILALIIVTVVVAAVGFLKFSSEPVAIEPEVDNTTLYVGMSQPFIFAVVAGRRERLVQIEVQLMVRGAQGQVLAQRHLPLLESTLLTVFSGQTADNYLTAEGKITVKQEALDELNAVLTDQVGSPLVEKVLFTNIVMQ</sequence>
<dbReference type="GO" id="GO:0009425">
    <property type="term" value="C:bacterial-type flagellum basal body"/>
    <property type="evidence" value="ECO:0007669"/>
    <property type="project" value="InterPro"/>
</dbReference>
<evidence type="ECO:0000256" key="5">
    <source>
        <dbReference type="ARBA" id="ARBA00022500"/>
    </source>
</evidence>
<comment type="similarity">
    <text evidence="3 10">Belongs to the FliL family.</text>
</comment>
<protein>
    <recommendedName>
        <fullName evidence="10">Flagellar protein FliL</fullName>
    </recommendedName>
</protein>
<keyword evidence="6" id="KW-0812">Transmembrane</keyword>
<dbReference type="OrthoDB" id="5829285at2"/>
<evidence type="ECO:0000256" key="9">
    <source>
        <dbReference type="ARBA" id="ARBA00023136"/>
    </source>
</evidence>
<evidence type="ECO:0000256" key="2">
    <source>
        <dbReference type="ARBA" id="ARBA00004162"/>
    </source>
</evidence>